<reference evidence="1" key="1">
    <citation type="submission" date="2018-06" db="EMBL/GenBank/DDBJ databases">
        <authorList>
            <person name="Zhirakovskaya E."/>
        </authorList>
    </citation>
    <scope>NUCLEOTIDE SEQUENCE</scope>
</reference>
<dbReference type="AlphaFoldDB" id="A0A3B0WTY1"/>
<accession>A0A3B0WTY1</accession>
<evidence type="ECO:0000313" key="1">
    <source>
        <dbReference type="EMBL" id="VAW54107.1"/>
    </source>
</evidence>
<sequence>MKAFFILKGLLVVEFYTEYILLSMNMAEKNTCVLSYSSAEGISEALRLLQAEKFNFETVSIVVDANIHQKKLRQLLNENLFSVMTEQNSIMAMGSIVCLMVKEHDDIDIHDFSVLGFAFFSMGIAVDNISQYEAEVKAGNFLLIINAASDEVERSCEILHHEMQQVTVHLA</sequence>
<organism evidence="1">
    <name type="scientific">hydrothermal vent metagenome</name>
    <dbReference type="NCBI Taxonomy" id="652676"/>
    <lineage>
        <taxon>unclassified sequences</taxon>
        <taxon>metagenomes</taxon>
        <taxon>ecological metagenomes</taxon>
    </lineage>
</organism>
<proteinExistence type="predicted"/>
<protein>
    <submittedName>
        <fullName evidence="1">Uncharacterized protein</fullName>
    </submittedName>
</protein>
<name>A0A3B0WTY1_9ZZZZ</name>
<dbReference type="EMBL" id="UOFF01000051">
    <property type="protein sequence ID" value="VAW54107.1"/>
    <property type="molecule type" value="Genomic_DNA"/>
</dbReference>
<gene>
    <name evidence="1" type="ORF">MNBD_GAMMA07-758</name>
</gene>